<dbReference type="Gene3D" id="3.40.50.300">
    <property type="entry name" value="P-loop containing nucleotide triphosphate hydrolases"/>
    <property type="match status" value="2"/>
</dbReference>
<dbReference type="SMART" id="SM00490">
    <property type="entry name" value="HELICc"/>
    <property type="match status" value="1"/>
</dbReference>
<dbReference type="GO" id="GO:0003676">
    <property type="term" value="F:nucleic acid binding"/>
    <property type="evidence" value="ECO:0007669"/>
    <property type="project" value="InterPro"/>
</dbReference>
<proteinExistence type="inferred from homology"/>
<evidence type="ECO:0000313" key="9">
    <source>
        <dbReference type="Proteomes" id="UP000029614"/>
    </source>
</evidence>
<dbReference type="Pfam" id="PF03880">
    <property type="entry name" value="DbpA"/>
    <property type="match status" value="1"/>
</dbReference>
<dbReference type="CDD" id="cd12252">
    <property type="entry name" value="RRM_DbpA"/>
    <property type="match status" value="1"/>
</dbReference>
<reference evidence="8 9" key="1">
    <citation type="submission" date="2014-07" db="EMBL/GenBank/DDBJ databases">
        <authorList>
            <person name="McCorrison J."/>
            <person name="Sanka R."/>
            <person name="Torralba M."/>
            <person name="Gillis M."/>
            <person name="Haft D.H."/>
            <person name="Methe B."/>
            <person name="Sutton G."/>
            <person name="Nelson K.E."/>
        </authorList>
    </citation>
    <scope>NUCLEOTIDE SEQUENCE [LARGE SCALE GENOMIC DNA]</scope>
    <source>
        <strain evidence="8 9">DNF00058</strain>
    </source>
</reference>
<keyword evidence="3 8" id="KW-0347">Helicase</keyword>
<dbReference type="InterPro" id="IPR050079">
    <property type="entry name" value="DEAD_box_RNA_helicase"/>
</dbReference>
<dbReference type="Gene3D" id="3.30.70.330">
    <property type="match status" value="1"/>
</dbReference>
<feature type="domain" description="Helicase C-terminal" evidence="7">
    <location>
        <begin position="215"/>
        <end position="367"/>
    </location>
</feature>
<dbReference type="InterPro" id="IPR001650">
    <property type="entry name" value="Helicase_C-like"/>
</dbReference>
<gene>
    <name evidence="8" type="ORF">HMPREF9302_00625</name>
</gene>
<comment type="caution">
    <text evidence="8">The sequence shown here is derived from an EMBL/GenBank/DDBJ whole genome shotgun (WGS) entry which is preliminary data.</text>
</comment>
<dbReference type="GO" id="GO:0005524">
    <property type="term" value="F:ATP binding"/>
    <property type="evidence" value="ECO:0007669"/>
    <property type="project" value="UniProtKB-KW"/>
</dbReference>
<dbReference type="InterPro" id="IPR012677">
    <property type="entry name" value="Nucleotide-bd_a/b_plait_sf"/>
</dbReference>
<feature type="domain" description="Helicase ATP-binding" evidence="6">
    <location>
        <begin position="23"/>
        <end position="192"/>
    </location>
</feature>
<dbReference type="InterPro" id="IPR011545">
    <property type="entry name" value="DEAD/DEAH_box_helicase_dom"/>
</dbReference>
<dbReference type="InterPro" id="IPR044742">
    <property type="entry name" value="DEAD/DEAH_RhlB"/>
</dbReference>
<dbReference type="GO" id="GO:0016787">
    <property type="term" value="F:hydrolase activity"/>
    <property type="evidence" value="ECO:0007669"/>
    <property type="project" value="UniProtKB-KW"/>
</dbReference>
<keyword evidence="9" id="KW-1185">Reference proteome</keyword>
<evidence type="ECO:0000256" key="1">
    <source>
        <dbReference type="ARBA" id="ARBA00022741"/>
    </source>
</evidence>
<evidence type="ECO:0000313" key="8">
    <source>
        <dbReference type="EMBL" id="KGF53430.1"/>
    </source>
</evidence>
<dbReference type="PROSITE" id="PS51192">
    <property type="entry name" value="HELICASE_ATP_BIND_1"/>
    <property type="match status" value="1"/>
</dbReference>
<dbReference type="SUPFAM" id="SSF52540">
    <property type="entry name" value="P-loop containing nucleoside triphosphate hydrolases"/>
    <property type="match status" value="1"/>
</dbReference>
<protein>
    <submittedName>
        <fullName evidence="8">Helicase</fullName>
    </submittedName>
</protein>
<dbReference type="PROSITE" id="PS51194">
    <property type="entry name" value="HELICASE_CTER"/>
    <property type="match status" value="1"/>
</dbReference>
<keyword evidence="4" id="KW-0067">ATP-binding</keyword>
<sequence>MGSNVILDKLGITPNAMQEATFKAILHTDKDILVLSPTGTGKSFAYLIPLSQLININEDKVQAVIVLPSRELALQLCTVMKDLGTGLRALALYGGRATMDEHKLLNKEKPHLVFATPGRLNDHLDKGNINASWVDFMVIDEFDKCLAMGFHEEMYNLVNKLPNIKRRILLSATYAEEIPNFISMGRLLKIDFSDKSEVLSNRVSTFVVHSQEKDKLETLFALLCTFKDQSSIVFLNYRNSVERVYNFLHEKGFTTSLFHGGLDQAEREAALYRFSNGSANILISTDLAARGLDIPDVNNIIHYHLPESEDSFIHRVGRTARWDKGGTTCFILGPEEQLPDYVKGEYEIISLPEELPKPSEPKMATLYIGKGKKDKISKIDIVGFLCKKGGLQASDIGKIDVKDRYSYAAIKKRKISSVIINTKNQKIKGIRTIVEEIR</sequence>
<evidence type="ECO:0000259" key="6">
    <source>
        <dbReference type="PROSITE" id="PS51192"/>
    </source>
</evidence>
<dbReference type="GO" id="GO:0003724">
    <property type="term" value="F:RNA helicase activity"/>
    <property type="evidence" value="ECO:0007669"/>
    <property type="project" value="TreeGrafter"/>
</dbReference>
<dbReference type="PANTHER" id="PTHR47959:SF1">
    <property type="entry name" value="ATP-DEPENDENT RNA HELICASE DBPA"/>
    <property type="match status" value="1"/>
</dbReference>
<dbReference type="AlphaFoldDB" id="A0A096B301"/>
<dbReference type="Pfam" id="PF00271">
    <property type="entry name" value="Helicase_C"/>
    <property type="match status" value="1"/>
</dbReference>
<evidence type="ECO:0000256" key="2">
    <source>
        <dbReference type="ARBA" id="ARBA00022801"/>
    </source>
</evidence>
<dbReference type="InterPro" id="IPR005580">
    <property type="entry name" value="DbpA/CsdA_RNA-bd_dom"/>
</dbReference>
<dbReference type="InterPro" id="IPR014001">
    <property type="entry name" value="Helicase_ATP-bd"/>
</dbReference>
<organism evidence="8 9">
    <name type="scientific">Prevotella amnii DNF00058</name>
    <dbReference type="NCBI Taxonomy" id="1401066"/>
    <lineage>
        <taxon>Bacteria</taxon>
        <taxon>Pseudomonadati</taxon>
        <taxon>Bacteroidota</taxon>
        <taxon>Bacteroidia</taxon>
        <taxon>Bacteroidales</taxon>
        <taxon>Prevotellaceae</taxon>
        <taxon>Prevotella</taxon>
    </lineage>
</organism>
<dbReference type="CDD" id="cd00268">
    <property type="entry name" value="DEADc"/>
    <property type="match status" value="1"/>
</dbReference>
<dbReference type="CDD" id="cd18787">
    <property type="entry name" value="SF2_C_DEAD"/>
    <property type="match status" value="1"/>
</dbReference>
<dbReference type="Pfam" id="PF00270">
    <property type="entry name" value="DEAD"/>
    <property type="match status" value="1"/>
</dbReference>
<keyword evidence="1" id="KW-0547">Nucleotide-binding</keyword>
<evidence type="ECO:0000259" key="7">
    <source>
        <dbReference type="PROSITE" id="PS51194"/>
    </source>
</evidence>
<dbReference type="RefSeq" id="WP_036853819.1">
    <property type="nucleotide sequence ID" value="NZ_JRNU01000001.1"/>
</dbReference>
<comment type="similarity">
    <text evidence="5">Belongs to the DEAD box helicase family.</text>
</comment>
<dbReference type="Proteomes" id="UP000029614">
    <property type="component" value="Unassembled WGS sequence"/>
</dbReference>
<dbReference type="SMART" id="SM00487">
    <property type="entry name" value="DEXDc"/>
    <property type="match status" value="1"/>
</dbReference>
<dbReference type="PANTHER" id="PTHR47959">
    <property type="entry name" value="ATP-DEPENDENT RNA HELICASE RHLE-RELATED"/>
    <property type="match status" value="1"/>
</dbReference>
<dbReference type="InterPro" id="IPR027417">
    <property type="entry name" value="P-loop_NTPase"/>
</dbReference>
<keyword evidence="2" id="KW-0378">Hydrolase</keyword>
<name>A0A096B301_9BACT</name>
<evidence type="ECO:0000256" key="5">
    <source>
        <dbReference type="ARBA" id="ARBA00038437"/>
    </source>
</evidence>
<dbReference type="OrthoDB" id="9785240at2"/>
<evidence type="ECO:0000256" key="4">
    <source>
        <dbReference type="ARBA" id="ARBA00022840"/>
    </source>
</evidence>
<dbReference type="EMBL" id="JRNU01000001">
    <property type="protein sequence ID" value="KGF53430.1"/>
    <property type="molecule type" value="Genomic_DNA"/>
</dbReference>
<evidence type="ECO:0000256" key="3">
    <source>
        <dbReference type="ARBA" id="ARBA00022806"/>
    </source>
</evidence>
<dbReference type="GO" id="GO:0005829">
    <property type="term" value="C:cytosol"/>
    <property type="evidence" value="ECO:0007669"/>
    <property type="project" value="TreeGrafter"/>
</dbReference>
<accession>A0A096B301</accession>